<evidence type="ECO:0000256" key="2">
    <source>
        <dbReference type="SAM" id="SignalP"/>
    </source>
</evidence>
<evidence type="ECO:0000256" key="1">
    <source>
        <dbReference type="ARBA" id="ARBA00022729"/>
    </source>
</evidence>
<dbReference type="EMBL" id="BAABDH010000035">
    <property type="protein sequence ID" value="GAA3934210.1"/>
    <property type="molecule type" value="Genomic_DNA"/>
</dbReference>
<dbReference type="RefSeq" id="WP_345112801.1">
    <property type="nucleotide sequence ID" value="NZ_BAABDH010000035.1"/>
</dbReference>
<feature type="domain" description="Gingipain" evidence="3">
    <location>
        <begin position="559"/>
        <end position="971"/>
    </location>
</feature>
<dbReference type="InterPro" id="IPR029030">
    <property type="entry name" value="Caspase-like_dom_sf"/>
</dbReference>
<dbReference type="InterPro" id="IPR026444">
    <property type="entry name" value="Secre_tail"/>
</dbReference>
<evidence type="ECO:0000313" key="4">
    <source>
        <dbReference type="EMBL" id="GAA3934210.1"/>
    </source>
</evidence>
<gene>
    <name evidence="4" type="primary">porU</name>
    <name evidence="4" type="ORF">GCM10022406_18390</name>
</gene>
<dbReference type="CDD" id="cd02258">
    <property type="entry name" value="Peptidase_C25_N"/>
    <property type="match status" value="1"/>
</dbReference>
<keyword evidence="5" id="KW-1185">Reference proteome</keyword>
<dbReference type="Pfam" id="PF01364">
    <property type="entry name" value="Peptidase_C25"/>
    <property type="match status" value="1"/>
</dbReference>
<dbReference type="SUPFAM" id="SSF52129">
    <property type="entry name" value="Caspase-like"/>
    <property type="match status" value="1"/>
</dbReference>
<dbReference type="NCBIfam" id="NF033707">
    <property type="entry name" value="T9SS_sortase"/>
    <property type="match status" value="1"/>
</dbReference>
<reference evidence="5" key="1">
    <citation type="journal article" date="2019" name="Int. J. Syst. Evol. Microbiol.">
        <title>The Global Catalogue of Microorganisms (GCM) 10K type strain sequencing project: providing services to taxonomists for standard genome sequencing and annotation.</title>
        <authorList>
            <consortium name="The Broad Institute Genomics Platform"/>
            <consortium name="The Broad Institute Genome Sequencing Center for Infectious Disease"/>
            <person name="Wu L."/>
            <person name="Ma J."/>
        </authorList>
    </citation>
    <scope>NUCLEOTIDE SEQUENCE [LARGE SCALE GENOMIC DNA]</scope>
    <source>
        <strain evidence="5">JCM 17214</strain>
    </source>
</reference>
<dbReference type="InterPro" id="IPR029031">
    <property type="entry name" value="Gingipain_N_sf"/>
</dbReference>
<name>A0ABP7N2Q4_9BACT</name>
<dbReference type="Gene3D" id="2.60.40.4070">
    <property type="match status" value="1"/>
</dbReference>
<sequence length="1338" mass="146289">MYRLNRNKTTSMRYFTLLTAFCLLLGTTVRPALAQQTDLVVSGQLTWKGYAQALKASGQLQQVPTFAGSAFLPGEEAGRYLVRISGRVAEGQIRNAVYAPFSATDAKLFDLANLAKAPAVVLSGGIEKHQPVTLAAVLSVRRSPQSGQPEKLISFEYAYSLSAAPQVAARGIKSRPHSPTSVLKQGQWFKIGVPENGIYKIDKNTLRAIGVNVQGLDPRRLQLFGNAMGTLPQRNNAYRPDDLVENAVYVAGEGDGSFDDNDYLLFYARGPHTWSSDASTRLFRHTLNAFTDTAYYFVRVGSAPGRRVAAAPGAGTPTASISQYAYHNYYERDLVNLIKSGRQWMGEGFTSGAGAKEFAFATPDLVPSSNLQVTSYTAARSAVGITTRFDLTLNGNPLGSQNIDGISALTQLYPEAANGSLRTFSTALPPAPAATTRVGLSYAGGSDPAAQGWLDYVEINAQRQLRLIGSQVDFRSFENIAPGATSQFVLNTPGATVWEVTNPRRPRSYTVDGGNFRAVTDSLREFVAFTGSNFPAPIGFGAVGNQNLHELNLDGRLDMVIVTYPPFFAEAERLANWRRTNDNLNVRVVTTTQVYNEFSSGGQDVTAIRDLMKMVYDRTPAGKTVFLLLFGDASYDYKSDLANNPDRLPDWWKTRSPLNGDKINQNFVPTYQSRESFSVAYDRPNSNPVGTGPSYNSDDYFGLLDDREGYWNESIYYSRDSTELLDIGIGRLPIRTPRDKPASTAQAAAVVNKLIRYDQPVGFGKWRNRITFVADDGDRNYHLTTSTDPPAERLTQLHPEFNAHKVYLDLYPQVIAAGGQRSPECNRAIDESIEQGSLIVQYSGHGGTKGWADEQIMTNASVLNLQNRDRLTFLLTATCDFSTFDNPEFDSAGEQALTDTNGGAVGLLTTTRLAFTGSNDDLVNAFYASAFEPINGKKPRMGDILQATKNGSISGVLNRNFVLLGDPSMRLAYPDQQVTLDSINGRLLTATNSDTLKALSTVTMSGKVRTGGAVNSSFNGKAQLTIYEKPAVVSTLGNEDAPVQVTVQENVIYAGQATVRNGNFRLRFVVPKDINYSFGLGKVSLYASDSVRRVDGHGARLVPVGGANILALTDRDTLAPTIRLFLDDTTFVFGGLTGTTTTLLARLKDKSGINTAGSGIGHEITATLDNDPSKLTVLNEFYTANVDNFQQGQVKYLFKDLPTGPHILRLKAWDTYNNSAEKDLEFIAASSQKLALEHVLNYPNPFSTTTTFHFDHNRADDGDELDVQVQIFTISGKLVRTLRATALGSDPHFKALSWNGRDEFDDQLARGVYVYRVSVKSQQTGTMASKFEKLVILN</sequence>
<organism evidence="4 5">
    <name type="scientific">Hymenobacter algoricola</name>
    <dbReference type="NCBI Taxonomy" id="486267"/>
    <lineage>
        <taxon>Bacteria</taxon>
        <taxon>Pseudomonadati</taxon>
        <taxon>Bacteroidota</taxon>
        <taxon>Cytophagia</taxon>
        <taxon>Cytophagales</taxon>
        <taxon>Hymenobacteraceae</taxon>
        <taxon>Hymenobacter</taxon>
    </lineage>
</organism>
<dbReference type="Gene3D" id="3.40.50.1460">
    <property type="match status" value="1"/>
</dbReference>
<keyword evidence="1 2" id="KW-0732">Signal</keyword>
<feature type="signal peptide" evidence="2">
    <location>
        <begin position="1"/>
        <end position="34"/>
    </location>
</feature>
<proteinExistence type="predicted"/>
<dbReference type="Gene3D" id="3.40.50.10390">
    <property type="entry name" value="Gingipain r, domain 1"/>
    <property type="match status" value="1"/>
</dbReference>
<dbReference type="Proteomes" id="UP001499909">
    <property type="component" value="Unassembled WGS sequence"/>
</dbReference>
<protein>
    <submittedName>
        <fullName evidence="4">Type IX secretion system sortase PorU</fullName>
    </submittedName>
</protein>
<dbReference type="InterPro" id="IPR001769">
    <property type="entry name" value="Gingipain"/>
</dbReference>
<feature type="chain" id="PRO_5045791480" evidence="2">
    <location>
        <begin position="35"/>
        <end position="1338"/>
    </location>
</feature>
<accession>A0ABP7N2Q4</accession>
<comment type="caution">
    <text evidence="4">The sequence shown here is derived from an EMBL/GenBank/DDBJ whole genome shotgun (WGS) entry which is preliminary data.</text>
</comment>
<dbReference type="NCBIfam" id="TIGR04183">
    <property type="entry name" value="Por_Secre_tail"/>
    <property type="match status" value="1"/>
</dbReference>
<evidence type="ECO:0000259" key="3">
    <source>
        <dbReference type="Pfam" id="PF01364"/>
    </source>
</evidence>
<evidence type="ECO:0000313" key="5">
    <source>
        <dbReference type="Proteomes" id="UP001499909"/>
    </source>
</evidence>